<name>A0A9Q8WNU7_9PEZI</name>
<dbReference type="Gene3D" id="3.90.226.10">
    <property type="entry name" value="2-enoyl-CoA Hydratase, Chain A, domain 1"/>
    <property type="match status" value="1"/>
</dbReference>
<dbReference type="InterPro" id="IPR029045">
    <property type="entry name" value="ClpP/crotonase-like_dom_sf"/>
</dbReference>
<dbReference type="SMART" id="SM00506">
    <property type="entry name" value="A1pp"/>
    <property type="match status" value="1"/>
</dbReference>
<dbReference type="CDD" id="cd02908">
    <property type="entry name" value="Macro_OAADPr_deacetylase"/>
    <property type="match status" value="1"/>
</dbReference>
<dbReference type="KEGG" id="clup:CLUP02_15597"/>
<dbReference type="NCBIfam" id="NF001664">
    <property type="entry name" value="PRK00431.1-6"/>
    <property type="match status" value="1"/>
</dbReference>
<organism evidence="3 4">
    <name type="scientific">Colletotrichum lupini</name>
    <dbReference type="NCBI Taxonomy" id="145971"/>
    <lineage>
        <taxon>Eukaryota</taxon>
        <taxon>Fungi</taxon>
        <taxon>Dikarya</taxon>
        <taxon>Ascomycota</taxon>
        <taxon>Pezizomycotina</taxon>
        <taxon>Sordariomycetes</taxon>
        <taxon>Hypocreomycetidae</taxon>
        <taxon>Glomerellales</taxon>
        <taxon>Glomerellaceae</taxon>
        <taxon>Colletotrichum</taxon>
        <taxon>Colletotrichum acutatum species complex</taxon>
    </lineage>
</organism>
<evidence type="ECO:0000259" key="2">
    <source>
        <dbReference type="PROSITE" id="PS51154"/>
    </source>
</evidence>
<dbReference type="Pfam" id="PF01661">
    <property type="entry name" value="Macro"/>
    <property type="match status" value="1"/>
</dbReference>
<accession>A0A9Q8WNU7</accession>
<proteinExistence type="predicted"/>
<dbReference type="Gene3D" id="3.40.220.10">
    <property type="entry name" value="Leucine Aminopeptidase, subunit E, domain 1"/>
    <property type="match status" value="1"/>
</dbReference>
<dbReference type="PANTHER" id="PTHR37049:SF4">
    <property type="entry name" value="RHODANESE DOMAIN-CONTAINING PROTEIN"/>
    <property type="match status" value="1"/>
</dbReference>
<dbReference type="PROSITE" id="PS51154">
    <property type="entry name" value="MACRO"/>
    <property type="match status" value="1"/>
</dbReference>
<dbReference type="InterPro" id="IPR052766">
    <property type="entry name" value="S41A_metabolite_peptidase"/>
</dbReference>
<dbReference type="Pfam" id="PF23658">
    <property type="entry name" value="PDZ_CPAF_rel"/>
    <property type="match status" value="1"/>
</dbReference>
<keyword evidence="4" id="KW-1185">Reference proteome</keyword>
<feature type="domain" description="Macro" evidence="2">
    <location>
        <begin position="26"/>
        <end position="208"/>
    </location>
</feature>
<dbReference type="PANTHER" id="PTHR37049">
    <property type="entry name" value="PEPTIDASE S41 FAMILY PROTEIN"/>
    <property type="match status" value="1"/>
</dbReference>
<feature type="region of interest" description="Disordered" evidence="1">
    <location>
        <begin position="210"/>
        <end position="231"/>
    </location>
</feature>
<evidence type="ECO:0000256" key="1">
    <source>
        <dbReference type="SAM" id="MobiDB-lite"/>
    </source>
</evidence>
<sequence>MVTTAVADIPTVELLYKIGQIHANPKAIFPHNTSHNQKVAVVRGDITTLAVDAIVNAANKSLLGGGGVDGAIHRAAGRGLLQECRTLNGCASGSAKITGAYNLPSKKIIHAVGPIYDELNPDDSEAKLAGCYSTSLKLAVQNGCRSIAFSALSTGVYGYPSTEAAPVAVEVVREFLDGEDGDKLDKIVFCTFEMKDVRAYNETLPFFFPPDDQPATKEKTEASPSKKETEEAKAIAAELPSVPKSDPSHLGAFFGNYDRPRTFFGFLPSLQTFVSRRSNTQIAHVTHVNPTSMSKKHTIELPVHNSFFFHIGLARCTMLVLHRGIPPVARSKAAHRKIENWWGMPRYAPHYRVAGPRASPGTDEMMRSPLTVANGVNCDTDTALQVLFPCPNGLQTNGPTVTLPVSQLVTPHPSRENPSTLFDLWARNSESLRGPTSTTFQLRSRPISVGKRVRHCSPTYRRSGADMQAKSCGNWAPPVMRAIQAHAIGMNAHSTSDGDIDSLQKATTEWYKRRAAAVCGRSGMRKMRSSSIAVPALLASAADLAVAQFPNSTIPGNSSEPCAAVSAAWASQHARAPTVVPTVPAQLAYDCLNSVPLGKEAAIELVDSLFPYLEWQSDAAYKADPPPEYDFPAYDLFAAASSIRQNLVDDVYTSEYAFQSALYEEVFGPGHDGHFVYYPDLLTAVFEWTRQRGLVSISEDGSSLPVIKIYEEVISTPETASAVKLINGIEASKFLEDTVNKANWNRDANSAYNSMFFEKSGQATGIGNGYFSSGGRANTTLTFENGTEVTFENHARVKKDLTGIVDGPSFYAKFCNPLSPASGTPSGTSPSNASTPILPGYPEPVVTTSDGVVSGYYLEGEGFEDVAVIVLTAFENESPAEFQKVAQDFYTAALSAGKTKLVIDFQQNGGGYILQGYDFFRQLFPETDQDGFSRWKESDGFVAAAQIVSDIVADVDIYTSDDENLISLAESWFNWRYDYNLTNQPFTSYEDKFAPQVFQNTSYTDLMRWNLNDPLTTTNATFGLGIEIHGYGNLTGIPQPFAAENIIILYDGVCASTCTLASEFLRLHGGVKSVAFGGLPVEGPIEGVGGIKGSQVLDWSNIYGYTEFLLPYASTDEQKAAFARYTDLPLNRSLAAAVNVRDQILRDNVDDGIPAQYVREEADCRLYWTLPMIKDVTEIWKATANAAFNGGKCAYGGIAKRDVSAKAAVKRSEYLAASSLKERATPVRRDEPVANDRFWQDKYLLKAID</sequence>
<dbReference type="SUPFAM" id="SSF52949">
    <property type="entry name" value="Macro domain-like"/>
    <property type="match status" value="1"/>
</dbReference>
<dbReference type="InterPro" id="IPR002589">
    <property type="entry name" value="Macro_dom"/>
</dbReference>
<dbReference type="GeneID" id="73349531"/>
<dbReference type="SUPFAM" id="SSF52096">
    <property type="entry name" value="ClpP/crotonase"/>
    <property type="match status" value="1"/>
</dbReference>
<gene>
    <name evidence="3" type="ORF">CLUP02_15597</name>
</gene>
<feature type="compositionally biased region" description="Low complexity" evidence="1">
    <location>
        <begin position="821"/>
        <end position="836"/>
    </location>
</feature>
<dbReference type="InterPro" id="IPR056186">
    <property type="entry name" value="PDZ_CPAF-rel"/>
</dbReference>
<dbReference type="RefSeq" id="XP_049151667.1">
    <property type="nucleotide sequence ID" value="XM_049294521.1"/>
</dbReference>
<protein>
    <recommendedName>
        <fullName evidence="2">Macro domain-containing protein</fullName>
    </recommendedName>
</protein>
<reference evidence="3" key="1">
    <citation type="journal article" date="2021" name="Mol. Plant Microbe Interact.">
        <title>Complete Genome Sequence of the Plant-Pathogenic Fungus Colletotrichum lupini.</title>
        <authorList>
            <person name="Baroncelli R."/>
            <person name="Pensec F."/>
            <person name="Da Lio D."/>
            <person name="Boufleur T."/>
            <person name="Vicente I."/>
            <person name="Sarrocco S."/>
            <person name="Picot A."/>
            <person name="Baraldi E."/>
            <person name="Sukno S."/>
            <person name="Thon M."/>
            <person name="Le Floch G."/>
        </authorList>
    </citation>
    <scope>NUCLEOTIDE SEQUENCE</scope>
    <source>
        <strain evidence="3">IMI 504893</strain>
    </source>
</reference>
<feature type="compositionally biased region" description="Basic and acidic residues" evidence="1">
    <location>
        <begin position="214"/>
        <end position="231"/>
    </location>
</feature>
<dbReference type="InterPro" id="IPR043472">
    <property type="entry name" value="Macro_dom-like"/>
</dbReference>
<dbReference type="EMBL" id="CP019480">
    <property type="protein sequence ID" value="UQC90066.1"/>
    <property type="molecule type" value="Genomic_DNA"/>
</dbReference>
<dbReference type="Proteomes" id="UP000830671">
    <property type="component" value="Chromosome 8"/>
</dbReference>
<evidence type="ECO:0000313" key="3">
    <source>
        <dbReference type="EMBL" id="UQC90066.1"/>
    </source>
</evidence>
<evidence type="ECO:0000313" key="4">
    <source>
        <dbReference type="Proteomes" id="UP000830671"/>
    </source>
</evidence>
<feature type="region of interest" description="Disordered" evidence="1">
    <location>
        <begin position="821"/>
        <end position="841"/>
    </location>
</feature>
<dbReference type="AlphaFoldDB" id="A0A9Q8WNU7"/>